<dbReference type="Pfam" id="PF11651">
    <property type="entry name" value="P22_CoatProtein"/>
    <property type="match status" value="1"/>
</dbReference>
<dbReference type="Gene3D" id="2.40.30.240">
    <property type="match status" value="1"/>
</dbReference>
<sequence>MANSFSKEERVAFENILEGFNDALVMSRNVSVYNTDGSMMERTNDVIWRPQPYIATSINGAPRTDISTQFVDFTQLAVPATLGFNKTVPFALDALELRDQLQEGRLGDSAKQKLASDINVAIMNVAAAQSTMVVTRSGSAGGYSDVAECDAVFNEQGVQMFDRYLALSSRSYNGMASDLAGRQTMTGKPTTAYERSFVGEVAGFQTYKMDYANRILGNTTPVGDITINGANQYYTPRATSTAGTGETANVDNRYQSLNITLAAGAVVRVGDCFKLASVNALHHITKGDTGQAKTFRIISITSGGGTAGNNTVVISPPIISAQGGTDAELQYKNVSATPANGSTVTILNVDNADINVFWQKDALEILPGRYAIPTNAGVDVMRGTTDQGIELVMQKFYDINTAITKYRMDTFFGVVNKQPEMSGIMLFNQVP</sequence>
<dbReference type="GO" id="GO:0019028">
    <property type="term" value="C:viral capsid"/>
    <property type="evidence" value="ECO:0007669"/>
    <property type="project" value="UniProtKB-KW"/>
</dbReference>
<dbReference type="InterPro" id="IPR024659">
    <property type="entry name" value="Phage_coat_Gp5"/>
</dbReference>
<reference evidence="1" key="1">
    <citation type="submission" date="2020-04" db="EMBL/GenBank/DDBJ databases">
        <authorList>
            <person name="Chiriac C."/>
            <person name="Salcher M."/>
            <person name="Ghai R."/>
            <person name="Kavagutti S V."/>
        </authorList>
    </citation>
    <scope>NUCLEOTIDE SEQUENCE</scope>
</reference>
<accession>A0A6J5P384</accession>
<organism evidence="1">
    <name type="scientific">uncultured Caudovirales phage</name>
    <dbReference type="NCBI Taxonomy" id="2100421"/>
    <lineage>
        <taxon>Viruses</taxon>
        <taxon>Duplodnaviria</taxon>
        <taxon>Heunggongvirae</taxon>
        <taxon>Uroviricota</taxon>
        <taxon>Caudoviricetes</taxon>
        <taxon>Peduoviridae</taxon>
        <taxon>Maltschvirus</taxon>
        <taxon>Maltschvirus maltsch</taxon>
    </lineage>
</organism>
<evidence type="ECO:0000313" key="1">
    <source>
        <dbReference type="EMBL" id="CAB4166259.1"/>
    </source>
</evidence>
<dbReference type="EMBL" id="LR796781">
    <property type="protein sequence ID" value="CAB4166259.1"/>
    <property type="molecule type" value="Genomic_DNA"/>
</dbReference>
<keyword evidence="1" id="KW-0946">Virion</keyword>
<name>A0A6J5P384_9CAUD</name>
<gene>
    <name evidence="1" type="ORF">UFOVP845_20</name>
</gene>
<proteinExistence type="predicted"/>
<protein>
    <submittedName>
        <fullName evidence="1">Coat protein</fullName>
    </submittedName>
</protein>
<keyword evidence="1" id="KW-0167">Capsid protein</keyword>